<dbReference type="Proteomes" id="UP000250918">
    <property type="component" value="Unassembled WGS sequence"/>
</dbReference>
<dbReference type="GO" id="GO:0005886">
    <property type="term" value="C:plasma membrane"/>
    <property type="evidence" value="ECO:0007669"/>
    <property type="project" value="UniProtKB-SubCell"/>
</dbReference>
<dbReference type="InterPro" id="IPR052205">
    <property type="entry name" value="FliO/MopB"/>
</dbReference>
<dbReference type="EMBL" id="PQAP01000193">
    <property type="protein sequence ID" value="PWB68686.1"/>
    <property type="molecule type" value="Genomic_DNA"/>
</dbReference>
<keyword evidence="5 7" id="KW-0975">Bacterial flagellum</keyword>
<keyword evidence="4 7" id="KW-0472">Membrane</keyword>
<evidence type="ECO:0000313" key="8">
    <source>
        <dbReference type="EMBL" id="PWB68686.1"/>
    </source>
</evidence>
<sequence>MAPNNKQKRNRWTMVVLLAAALAGVILIGTGRNSDHAVVFAQTNQAQTAPADSIAASATPVYEPMTGKSEAAASLIKMLVALAVVIVCIYVGIFLLKKLMAKRHTGHGGNSLLEVIETAYIDPKKSLSLVRVADKSVLIGVTDNQISMLTELDSQHTQTVIQQTSQQRSDDGFMSMLRSASDKFRGQGPKRDQSQG</sequence>
<evidence type="ECO:0000256" key="7">
    <source>
        <dbReference type="RuleBase" id="RU362064"/>
    </source>
</evidence>
<protein>
    <recommendedName>
        <fullName evidence="7">Flagellar protein</fullName>
    </recommendedName>
</protein>
<dbReference type="AlphaFoldDB" id="A0A855WVN8"/>
<keyword evidence="8" id="KW-0282">Flagellum</keyword>
<evidence type="ECO:0000256" key="3">
    <source>
        <dbReference type="ARBA" id="ARBA00022989"/>
    </source>
</evidence>
<keyword evidence="1 7" id="KW-1003">Cell membrane</keyword>
<evidence type="ECO:0000256" key="5">
    <source>
        <dbReference type="ARBA" id="ARBA00023143"/>
    </source>
</evidence>
<comment type="subcellular location">
    <subcellularLocation>
        <location evidence="7">Cell membrane</location>
    </subcellularLocation>
    <subcellularLocation>
        <location evidence="7">Bacterial flagellum basal body</location>
    </subcellularLocation>
</comment>
<dbReference type="PANTHER" id="PTHR38766:SF1">
    <property type="entry name" value="FLAGELLAR PROTEIN FLIO"/>
    <property type="match status" value="1"/>
</dbReference>
<gene>
    <name evidence="8" type="primary">fliO</name>
    <name evidence="8" type="ORF">C3F09_11085</name>
</gene>
<keyword evidence="8" id="KW-0966">Cell projection</keyword>
<evidence type="ECO:0000256" key="6">
    <source>
        <dbReference type="ARBA" id="ARBA00037937"/>
    </source>
</evidence>
<comment type="similarity">
    <text evidence="6 7">Belongs to the FliO/MopB family.</text>
</comment>
<proteinExistence type="inferred from homology"/>
<evidence type="ECO:0000256" key="1">
    <source>
        <dbReference type="ARBA" id="ARBA00022475"/>
    </source>
</evidence>
<reference evidence="8 9" key="1">
    <citation type="journal article" date="2018" name="ISME J.">
        <title>A methanotrophic archaeon couples anaerobic oxidation of methane to Fe(III) reduction.</title>
        <authorList>
            <person name="Cai C."/>
            <person name="Leu A.O."/>
            <person name="Xie G.J."/>
            <person name="Guo J."/>
            <person name="Feng Y."/>
            <person name="Zhao J.X."/>
            <person name="Tyson G.W."/>
            <person name="Yuan Z."/>
            <person name="Hu S."/>
        </authorList>
    </citation>
    <scope>NUCLEOTIDE SEQUENCE [LARGE SCALE GENOMIC DNA]</scope>
    <source>
        <strain evidence="8">FeB_12</strain>
    </source>
</reference>
<dbReference type="PANTHER" id="PTHR38766">
    <property type="entry name" value="FLAGELLAR PROTEIN FLIO"/>
    <property type="match status" value="1"/>
</dbReference>
<evidence type="ECO:0000313" key="9">
    <source>
        <dbReference type="Proteomes" id="UP000250918"/>
    </source>
</evidence>
<feature type="transmembrane region" description="Helical" evidence="7">
    <location>
        <begin position="75"/>
        <end position="96"/>
    </location>
</feature>
<dbReference type="GO" id="GO:0009425">
    <property type="term" value="C:bacterial-type flagellum basal body"/>
    <property type="evidence" value="ECO:0007669"/>
    <property type="project" value="UniProtKB-SubCell"/>
</dbReference>
<feature type="transmembrane region" description="Helical" evidence="7">
    <location>
        <begin position="12"/>
        <end position="30"/>
    </location>
</feature>
<dbReference type="NCBIfam" id="TIGR03500">
    <property type="entry name" value="FliO_TIGR"/>
    <property type="match status" value="1"/>
</dbReference>
<dbReference type="Pfam" id="PF04347">
    <property type="entry name" value="FliO"/>
    <property type="match status" value="1"/>
</dbReference>
<name>A0A855WVN8_9BACT</name>
<organism evidence="8 9">
    <name type="scientific">candidate division GN15 bacterium</name>
    <dbReference type="NCBI Taxonomy" id="2072418"/>
    <lineage>
        <taxon>Bacteria</taxon>
        <taxon>candidate division GN15</taxon>
    </lineage>
</organism>
<keyword evidence="3 7" id="KW-1133">Transmembrane helix</keyword>
<keyword evidence="8" id="KW-0969">Cilium</keyword>
<accession>A0A855WVN8</accession>
<evidence type="ECO:0000256" key="4">
    <source>
        <dbReference type="ARBA" id="ARBA00023136"/>
    </source>
</evidence>
<dbReference type="InterPro" id="IPR022781">
    <property type="entry name" value="Flagellar_biosynth_FliO"/>
</dbReference>
<comment type="caution">
    <text evidence="8">The sequence shown here is derived from an EMBL/GenBank/DDBJ whole genome shotgun (WGS) entry which is preliminary data.</text>
</comment>
<keyword evidence="2 7" id="KW-0812">Transmembrane</keyword>
<evidence type="ECO:0000256" key="2">
    <source>
        <dbReference type="ARBA" id="ARBA00022692"/>
    </source>
</evidence>
<dbReference type="GO" id="GO:0044781">
    <property type="term" value="P:bacterial-type flagellum organization"/>
    <property type="evidence" value="ECO:0007669"/>
    <property type="project" value="UniProtKB-UniRule"/>
</dbReference>